<name>A0A7S9KUA6_EPIFF</name>
<evidence type="ECO:0000313" key="9">
    <source>
        <dbReference type="EMBL" id="QPH04423.1"/>
    </source>
</evidence>
<keyword evidence="5" id="KW-0479">Metal-binding</keyword>
<keyword evidence="7" id="KW-0378">Hydrolase</keyword>
<dbReference type="InterPro" id="IPR012337">
    <property type="entry name" value="RNaseH-like_sf"/>
</dbReference>
<dbReference type="GO" id="GO:0004523">
    <property type="term" value="F:RNA-DNA hybrid ribonuclease activity"/>
    <property type="evidence" value="ECO:0007669"/>
    <property type="project" value="UniProtKB-EC"/>
</dbReference>
<dbReference type="GO" id="GO:0046872">
    <property type="term" value="F:metal ion binding"/>
    <property type="evidence" value="ECO:0007669"/>
    <property type="project" value="UniProtKB-KW"/>
</dbReference>
<dbReference type="GO" id="GO:0043137">
    <property type="term" value="P:DNA replication, removal of RNA primer"/>
    <property type="evidence" value="ECO:0007669"/>
    <property type="project" value="TreeGrafter"/>
</dbReference>
<evidence type="ECO:0000256" key="1">
    <source>
        <dbReference type="ARBA" id="ARBA00000077"/>
    </source>
</evidence>
<dbReference type="PANTHER" id="PTHR10642:SF26">
    <property type="entry name" value="RIBONUCLEASE H1"/>
    <property type="match status" value="1"/>
</dbReference>
<evidence type="ECO:0000259" key="8">
    <source>
        <dbReference type="PROSITE" id="PS50879"/>
    </source>
</evidence>
<dbReference type="InterPro" id="IPR002156">
    <property type="entry name" value="RNaseH_domain"/>
</dbReference>
<dbReference type="Pfam" id="PF00075">
    <property type="entry name" value="RNase_H"/>
    <property type="match status" value="1"/>
</dbReference>
<keyword evidence="4" id="KW-0540">Nuclease</keyword>
<dbReference type="InterPro" id="IPR036397">
    <property type="entry name" value="RNaseH_sf"/>
</dbReference>
<evidence type="ECO:0000256" key="6">
    <source>
        <dbReference type="ARBA" id="ARBA00022759"/>
    </source>
</evidence>
<dbReference type="PANTHER" id="PTHR10642">
    <property type="entry name" value="RIBONUCLEASE H1"/>
    <property type="match status" value="1"/>
</dbReference>
<gene>
    <name evidence="9" type="ORF">C2857_001408</name>
</gene>
<sequence length="293" mass="33624">MHEEARSKLLEDLRPLNLWLDDFGNYFLPHDKSQFRPPPHRLDYMMPSQQEFDNLPNVHMVCSSQDRQGYKFGIRKGIGRVFPTMFVPPAVDATPDVLFPPGTCHRASIPATRYIRHDDSQQMLIYADGACLYNGQANARAGWAFVLKPTRDGHVHVSGRLENKGPFGDPSDQTSNRAELRAILAALRFRHWTGEGFKALVLATDSEYVAKGATQWTRTWLRNGWRTSTGAVKNKDLWEMLLGEVERWDYWGLKIQFWTIPRAFNEVADRAAKHAAQEEHSHDEYRDISGIMI</sequence>
<reference evidence="9 10" key="1">
    <citation type="journal article" date="2018" name="PLoS Genet.">
        <title>Repeat elements organise 3D genome structure and mediate transcription in the filamentous fungus Epichloe festucae.</title>
        <authorList>
            <person name="Winter D.J."/>
            <person name="Ganley A.R.D."/>
            <person name="Young C.A."/>
            <person name="Liachko I."/>
            <person name="Schardl C.L."/>
            <person name="Dupont P.Y."/>
            <person name="Berry D."/>
            <person name="Ram A."/>
            <person name="Scott B."/>
            <person name="Cox M.P."/>
        </authorList>
    </citation>
    <scope>NUCLEOTIDE SEQUENCE [LARGE SCALE GENOMIC DNA]</scope>
    <source>
        <strain evidence="9 10">Fl1</strain>
    </source>
</reference>
<comment type="similarity">
    <text evidence="2">Belongs to the RNase H family.</text>
</comment>
<dbReference type="InterPro" id="IPR050092">
    <property type="entry name" value="RNase_H"/>
</dbReference>
<feature type="domain" description="RNase H type-1" evidence="8">
    <location>
        <begin position="119"/>
        <end position="277"/>
    </location>
</feature>
<protein>
    <recommendedName>
        <fullName evidence="3">ribonuclease H</fullName>
        <ecNumber evidence="3">3.1.26.4</ecNumber>
    </recommendedName>
</protein>
<dbReference type="CDD" id="cd13934">
    <property type="entry name" value="RNase_H_Dikarya_like"/>
    <property type="match status" value="1"/>
</dbReference>
<dbReference type="OrthoDB" id="407198at2759"/>
<proteinExistence type="inferred from homology"/>
<dbReference type="GO" id="GO:0003676">
    <property type="term" value="F:nucleic acid binding"/>
    <property type="evidence" value="ECO:0007669"/>
    <property type="project" value="InterPro"/>
</dbReference>
<dbReference type="Proteomes" id="UP000594364">
    <property type="component" value="Chromosome 4"/>
</dbReference>
<keyword evidence="6" id="KW-0255">Endonuclease</keyword>
<evidence type="ECO:0000256" key="7">
    <source>
        <dbReference type="ARBA" id="ARBA00022801"/>
    </source>
</evidence>
<dbReference type="PROSITE" id="PS50879">
    <property type="entry name" value="RNASE_H_1"/>
    <property type="match status" value="1"/>
</dbReference>
<evidence type="ECO:0000256" key="5">
    <source>
        <dbReference type="ARBA" id="ARBA00022723"/>
    </source>
</evidence>
<comment type="catalytic activity">
    <reaction evidence="1">
        <text>Endonucleolytic cleavage to 5'-phosphomonoester.</text>
        <dbReference type="EC" id="3.1.26.4"/>
    </reaction>
</comment>
<dbReference type="EC" id="3.1.26.4" evidence="3"/>
<organism evidence="9 10">
    <name type="scientific">Epichloe festucae (strain Fl1)</name>
    <dbReference type="NCBI Taxonomy" id="877507"/>
    <lineage>
        <taxon>Eukaryota</taxon>
        <taxon>Fungi</taxon>
        <taxon>Dikarya</taxon>
        <taxon>Ascomycota</taxon>
        <taxon>Pezizomycotina</taxon>
        <taxon>Sordariomycetes</taxon>
        <taxon>Hypocreomycetidae</taxon>
        <taxon>Hypocreales</taxon>
        <taxon>Clavicipitaceae</taxon>
        <taxon>Epichloe</taxon>
    </lineage>
</organism>
<dbReference type="EMBL" id="CP031388">
    <property type="protein sequence ID" value="QPH04423.1"/>
    <property type="molecule type" value="Genomic_DNA"/>
</dbReference>
<dbReference type="Gene3D" id="3.30.420.10">
    <property type="entry name" value="Ribonuclease H-like superfamily/Ribonuclease H"/>
    <property type="match status" value="1"/>
</dbReference>
<evidence type="ECO:0000256" key="4">
    <source>
        <dbReference type="ARBA" id="ARBA00022722"/>
    </source>
</evidence>
<evidence type="ECO:0000313" key="10">
    <source>
        <dbReference type="Proteomes" id="UP000594364"/>
    </source>
</evidence>
<evidence type="ECO:0000256" key="2">
    <source>
        <dbReference type="ARBA" id="ARBA00005300"/>
    </source>
</evidence>
<dbReference type="AlphaFoldDB" id="A0A7S9KUA6"/>
<dbReference type="SUPFAM" id="SSF53098">
    <property type="entry name" value="Ribonuclease H-like"/>
    <property type="match status" value="1"/>
</dbReference>
<evidence type="ECO:0000256" key="3">
    <source>
        <dbReference type="ARBA" id="ARBA00012180"/>
    </source>
</evidence>
<accession>A0A7S9KUA6</accession>
<keyword evidence="10" id="KW-1185">Reference proteome</keyword>